<keyword evidence="6 8" id="KW-0275">Fatty acid biosynthesis</keyword>
<accession>A0A7J5UUI8</accession>
<name>A0A7J5UUI8_9MICO</name>
<evidence type="ECO:0000256" key="3">
    <source>
        <dbReference type="ARBA" id="ARBA00022516"/>
    </source>
</evidence>
<keyword evidence="11" id="KW-0436">Ligase</keyword>
<keyword evidence="3 8" id="KW-0444">Lipid biosynthesis</keyword>
<dbReference type="PANTHER" id="PTHR45266">
    <property type="entry name" value="OXALOACETATE DECARBOXYLASE ALPHA CHAIN"/>
    <property type="match status" value="1"/>
</dbReference>
<dbReference type="EMBL" id="WHJE01000003">
    <property type="protein sequence ID" value="KAE8765959.1"/>
    <property type="molecule type" value="Genomic_DNA"/>
</dbReference>
<sequence length="172" mass="16814">MVETLQESAWDEAVVVVGDVRIAVARNGATLAEQNGHASAAHGAAPAAVPAGAPAPAAAQALAAAPVPAPAAAPAHPAGAPAAPSAGPATQEGHVITSPSVGVFWRSPEPGAAPFAEVGDHVEVGDTLCIIEIMKLMSNVSSDVAGVVTAVHLDNAAGVEHGTPLFTIQPDA</sequence>
<evidence type="ECO:0000256" key="8">
    <source>
        <dbReference type="RuleBase" id="RU364072"/>
    </source>
</evidence>
<gene>
    <name evidence="11" type="ORF">GB883_01340</name>
</gene>
<dbReference type="OrthoDB" id="9811735at2"/>
<keyword evidence="5 8" id="KW-0443">Lipid metabolism</keyword>
<reference evidence="11 12" key="1">
    <citation type="submission" date="2019-10" db="EMBL/GenBank/DDBJ databases">
        <title>Georgenia wutianyii sp. nov. and Georgenia yuyongxinii sp. nov. isolated from plateau pika (Ochotona curzoniae) in the Qinghai-Tibet plateau of China.</title>
        <authorList>
            <person name="Tian Z."/>
        </authorList>
    </citation>
    <scope>NUCLEOTIDE SEQUENCE [LARGE SCALE GENOMIC DNA]</scope>
    <source>
        <strain evidence="11 12">DSM 21501</strain>
    </source>
</reference>
<dbReference type="InterPro" id="IPR050709">
    <property type="entry name" value="Biotin_Carboxyl_Carrier/Decarb"/>
</dbReference>
<comment type="function">
    <text evidence="8">This protein is a component of the acetyl coenzyme A carboxylase complex; first, biotin carboxylase catalyzes the carboxylation of the carrier protein and then the transcarboxylase transfers the carboxyl group to form malonyl-CoA.</text>
</comment>
<dbReference type="InterPro" id="IPR011053">
    <property type="entry name" value="Single_hybrid_motif"/>
</dbReference>
<dbReference type="CDD" id="cd06850">
    <property type="entry name" value="biotinyl_domain"/>
    <property type="match status" value="1"/>
</dbReference>
<keyword evidence="7 8" id="KW-0092">Biotin</keyword>
<dbReference type="Proteomes" id="UP000451860">
    <property type="component" value="Unassembled WGS sequence"/>
</dbReference>
<evidence type="ECO:0000256" key="6">
    <source>
        <dbReference type="ARBA" id="ARBA00023160"/>
    </source>
</evidence>
<dbReference type="SUPFAM" id="SSF51230">
    <property type="entry name" value="Single hybrid motif"/>
    <property type="match status" value="1"/>
</dbReference>
<evidence type="ECO:0000256" key="9">
    <source>
        <dbReference type="SAM" id="MobiDB-lite"/>
    </source>
</evidence>
<dbReference type="PROSITE" id="PS00188">
    <property type="entry name" value="BIOTIN"/>
    <property type="match status" value="1"/>
</dbReference>
<protein>
    <recommendedName>
        <fullName evidence="2 8">Biotin carboxyl carrier protein of acetyl-CoA carboxylase</fullName>
    </recommendedName>
</protein>
<feature type="region of interest" description="Disordered" evidence="9">
    <location>
        <begin position="70"/>
        <end position="94"/>
    </location>
</feature>
<dbReference type="AlphaFoldDB" id="A0A7J5UUI8"/>
<dbReference type="InterPro" id="IPR000089">
    <property type="entry name" value="Biotin_lipoyl"/>
</dbReference>
<evidence type="ECO:0000256" key="7">
    <source>
        <dbReference type="ARBA" id="ARBA00023267"/>
    </source>
</evidence>
<evidence type="ECO:0000313" key="11">
    <source>
        <dbReference type="EMBL" id="KAE8765959.1"/>
    </source>
</evidence>
<evidence type="ECO:0000259" key="10">
    <source>
        <dbReference type="PROSITE" id="PS50968"/>
    </source>
</evidence>
<feature type="compositionally biased region" description="Low complexity" evidence="9">
    <location>
        <begin position="70"/>
        <end position="89"/>
    </location>
</feature>
<evidence type="ECO:0000256" key="1">
    <source>
        <dbReference type="ARBA" id="ARBA00005194"/>
    </source>
</evidence>
<feature type="domain" description="Lipoyl-binding" evidence="10">
    <location>
        <begin position="93"/>
        <end position="169"/>
    </location>
</feature>
<comment type="caution">
    <text evidence="11">The sequence shown here is derived from an EMBL/GenBank/DDBJ whole genome shotgun (WGS) entry which is preliminary data.</text>
</comment>
<dbReference type="Gene3D" id="2.40.50.100">
    <property type="match status" value="1"/>
</dbReference>
<dbReference type="GO" id="GO:0009317">
    <property type="term" value="C:acetyl-CoA carboxylase complex"/>
    <property type="evidence" value="ECO:0007669"/>
    <property type="project" value="InterPro"/>
</dbReference>
<dbReference type="PRINTS" id="PR01071">
    <property type="entry name" value="ACOABIOTINCC"/>
</dbReference>
<dbReference type="GO" id="GO:0006633">
    <property type="term" value="P:fatty acid biosynthetic process"/>
    <property type="evidence" value="ECO:0007669"/>
    <property type="project" value="UniProtKB-UniPathway"/>
</dbReference>
<dbReference type="PANTHER" id="PTHR45266:SF3">
    <property type="entry name" value="OXALOACETATE DECARBOXYLASE ALPHA CHAIN"/>
    <property type="match status" value="1"/>
</dbReference>
<evidence type="ECO:0000256" key="4">
    <source>
        <dbReference type="ARBA" id="ARBA00022832"/>
    </source>
</evidence>
<dbReference type="PROSITE" id="PS50968">
    <property type="entry name" value="BIOTINYL_LIPOYL"/>
    <property type="match status" value="1"/>
</dbReference>
<evidence type="ECO:0000313" key="12">
    <source>
        <dbReference type="Proteomes" id="UP000451860"/>
    </source>
</evidence>
<dbReference type="InterPro" id="IPR001249">
    <property type="entry name" value="AcCoA_biotinCC"/>
</dbReference>
<dbReference type="UniPathway" id="UPA00094"/>
<keyword evidence="4 8" id="KW-0276">Fatty acid metabolism</keyword>
<dbReference type="Pfam" id="PF00364">
    <property type="entry name" value="Biotin_lipoyl"/>
    <property type="match status" value="1"/>
</dbReference>
<evidence type="ECO:0000256" key="5">
    <source>
        <dbReference type="ARBA" id="ARBA00023098"/>
    </source>
</evidence>
<organism evidence="11 12">
    <name type="scientific">Georgenia thermotolerans</name>
    <dbReference type="NCBI Taxonomy" id="527326"/>
    <lineage>
        <taxon>Bacteria</taxon>
        <taxon>Bacillati</taxon>
        <taxon>Actinomycetota</taxon>
        <taxon>Actinomycetes</taxon>
        <taxon>Micrococcales</taxon>
        <taxon>Bogoriellaceae</taxon>
        <taxon>Georgenia</taxon>
    </lineage>
</organism>
<comment type="pathway">
    <text evidence="1 8">Lipid metabolism; fatty acid biosynthesis.</text>
</comment>
<dbReference type="GO" id="GO:0003989">
    <property type="term" value="F:acetyl-CoA carboxylase activity"/>
    <property type="evidence" value="ECO:0007669"/>
    <property type="project" value="InterPro"/>
</dbReference>
<keyword evidence="12" id="KW-1185">Reference proteome</keyword>
<evidence type="ECO:0000256" key="2">
    <source>
        <dbReference type="ARBA" id="ARBA00017562"/>
    </source>
</evidence>
<proteinExistence type="predicted"/>
<dbReference type="InterPro" id="IPR001882">
    <property type="entry name" value="Biotin_BS"/>
</dbReference>